<comment type="caution">
    <text evidence="1">The sequence shown here is derived from an EMBL/GenBank/DDBJ whole genome shotgun (WGS) entry which is preliminary data.</text>
</comment>
<gene>
    <name evidence="1" type="ORF">S01H4_15031</name>
</gene>
<reference evidence="1" key="1">
    <citation type="journal article" date="2014" name="Front. Microbiol.">
        <title>High frequency of phylogenetically diverse reductive dehalogenase-homologous genes in deep subseafloor sedimentary metagenomes.</title>
        <authorList>
            <person name="Kawai M."/>
            <person name="Futagami T."/>
            <person name="Toyoda A."/>
            <person name="Takaki Y."/>
            <person name="Nishi S."/>
            <person name="Hori S."/>
            <person name="Arai W."/>
            <person name="Tsubouchi T."/>
            <person name="Morono Y."/>
            <person name="Uchiyama I."/>
            <person name="Ito T."/>
            <person name="Fujiyama A."/>
            <person name="Inagaki F."/>
            <person name="Takami H."/>
        </authorList>
    </citation>
    <scope>NUCLEOTIDE SEQUENCE</scope>
    <source>
        <strain evidence="1">Expedition CK06-06</strain>
    </source>
</reference>
<evidence type="ECO:0000313" key="1">
    <source>
        <dbReference type="EMBL" id="GAG66284.1"/>
    </source>
</evidence>
<sequence length="86" mass="9984">MKIEFKAEGLNIYPSREEKSGYTLFVLDEDRNTLAIAIPLKLIYKLGRDIKAHEPDFDSCRHVAFCPYSTDYCTVKHQEDCIILKD</sequence>
<protein>
    <submittedName>
        <fullName evidence="1">Uncharacterized protein</fullName>
    </submittedName>
</protein>
<name>X0ZAM5_9ZZZZ</name>
<organism evidence="1">
    <name type="scientific">marine sediment metagenome</name>
    <dbReference type="NCBI Taxonomy" id="412755"/>
    <lineage>
        <taxon>unclassified sequences</taxon>
        <taxon>metagenomes</taxon>
        <taxon>ecological metagenomes</taxon>
    </lineage>
</organism>
<accession>X0ZAM5</accession>
<proteinExistence type="predicted"/>
<dbReference type="EMBL" id="BART01006588">
    <property type="protein sequence ID" value="GAG66284.1"/>
    <property type="molecule type" value="Genomic_DNA"/>
</dbReference>
<dbReference type="AlphaFoldDB" id="X0ZAM5"/>